<keyword evidence="2" id="KW-1185">Reference proteome</keyword>
<protein>
    <submittedName>
        <fullName evidence="1">Uncharacterized protein</fullName>
    </submittedName>
</protein>
<dbReference type="RefSeq" id="WP_046444420.1">
    <property type="nucleotide sequence ID" value="NZ_LAYJ01000115.1"/>
</dbReference>
<dbReference type="Proteomes" id="UP000034076">
    <property type="component" value="Unassembled WGS sequence"/>
</dbReference>
<evidence type="ECO:0000313" key="1">
    <source>
        <dbReference type="EMBL" id="KKI50008.1"/>
    </source>
</evidence>
<dbReference type="OrthoDB" id="9866661at2"/>
<accession>A0A0M2NCQ5</accession>
<dbReference type="STRING" id="270498.CHK_2624"/>
<organism evidence="1 2">
    <name type="scientific">Christensenella hongkongensis</name>
    <dbReference type="NCBI Taxonomy" id="270498"/>
    <lineage>
        <taxon>Bacteria</taxon>
        <taxon>Bacillati</taxon>
        <taxon>Bacillota</taxon>
        <taxon>Clostridia</taxon>
        <taxon>Christensenellales</taxon>
        <taxon>Christensenellaceae</taxon>
        <taxon>Christensenella</taxon>
    </lineage>
</organism>
<reference evidence="1 2" key="1">
    <citation type="submission" date="2015-04" db="EMBL/GenBank/DDBJ databases">
        <title>Draft genome sequence of bacteremic isolate Catabacter hongkongensis type strain HKU16T.</title>
        <authorList>
            <person name="Lau S.K."/>
            <person name="Teng J.L."/>
            <person name="Huang Y."/>
            <person name="Curreem S.O."/>
            <person name="Tsui S.K."/>
            <person name="Woo P.C."/>
        </authorList>
    </citation>
    <scope>NUCLEOTIDE SEQUENCE [LARGE SCALE GENOMIC DNA]</scope>
    <source>
        <strain evidence="1 2">HKU16</strain>
    </source>
</reference>
<dbReference type="AlphaFoldDB" id="A0A0M2NCQ5"/>
<proteinExistence type="predicted"/>
<evidence type="ECO:0000313" key="2">
    <source>
        <dbReference type="Proteomes" id="UP000034076"/>
    </source>
</evidence>
<dbReference type="EMBL" id="LAYJ01000115">
    <property type="protein sequence ID" value="KKI50008.1"/>
    <property type="molecule type" value="Genomic_DNA"/>
</dbReference>
<comment type="caution">
    <text evidence="1">The sequence shown here is derived from an EMBL/GenBank/DDBJ whole genome shotgun (WGS) entry which is preliminary data.</text>
</comment>
<name>A0A0M2NCQ5_9FIRM</name>
<gene>
    <name evidence="1" type="ORF">CHK_2624</name>
</gene>
<sequence length="270" mass="31072">MIDLNNFNREQRKVVEDVITGGVPPQYVHIIARPKFTADEMNRIVRLVNYGQAKDLPVGQYVKMGYSVEKMELMARWIEETYNLNLAETCADEAIKSGKHDYHSCCTYRYLVEGVDSDLIHYTVGQYLKGKLTREQMIRSCEVCRIFEKLDFEQRAAMLTADSDAVSPWVFEKIANPKLKPQQMKGLLKLAAGMDKDTHEPFVAVTFQMEKMIAQNEAPQKISIRDKLDGYSSDKPRKQIRYIKDNAEKAKIPKTVTYAPKHKNNDVLEL</sequence>